<dbReference type="PANTHER" id="PTHR21071:SF4">
    <property type="entry name" value="UDP-N-ACETYLENOLPYRUVOYLGLUCOSAMINE REDUCTASE"/>
    <property type="match status" value="1"/>
</dbReference>
<accession>A0A0G0KFR6</accession>
<dbReference type="SUPFAM" id="SSF56176">
    <property type="entry name" value="FAD-binding/transporter-associated domain-like"/>
    <property type="match status" value="1"/>
</dbReference>
<dbReference type="GO" id="GO:0050660">
    <property type="term" value="F:flavin adenine dinucleotide binding"/>
    <property type="evidence" value="ECO:0007669"/>
    <property type="project" value="InterPro"/>
</dbReference>
<comment type="caution">
    <text evidence="2">The sequence shown here is derived from an EMBL/GenBank/DDBJ whole genome shotgun (WGS) entry which is preliminary data.</text>
</comment>
<dbReference type="Pfam" id="PF01565">
    <property type="entry name" value="FAD_binding_4"/>
    <property type="match status" value="1"/>
</dbReference>
<evidence type="ECO:0000259" key="1">
    <source>
        <dbReference type="Pfam" id="PF01565"/>
    </source>
</evidence>
<dbReference type="Gene3D" id="3.30.43.10">
    <property type="entry name" value="Uridine Diphospho-n-acetylenolpyruvylglucosamine Reductase, domain 2"/>
    <property type="match status" value="1"/>
</dbReference>
<dbReference type="InterPro" id="IPR006094">
    <property type="entry name" value="Oxid_FAD_bind_N"/>
</dbReference>
<dbReference type="InterPro" id="IPR003170">
    <property type="entry name" value="MurB"/>
</dbReference>
<name>A0A0G0KFR6_9BACT</name>
<dbReference type="PANTHER" id="PTHR21071">
    <property type="entry name" value="UDP-N-ACETYLENOLPYRUVOYLGLUCOSAMINE REDUCTASE"/>
    <property type="match status" value="1"/>
</dbReference>
<dbReference type="Proteomes" id="UP000034324">
    <property type="component" value="Unassembled WGS sequence"/>
</dbReference>
<dbReference type="GO" id="GO:0008762">
    <property type="term" value="F:UDP-N-acetylmuramate dehydrogenase activity"/>
    <property type="evidence" value="ECO:0007669"/>
    <property type="project" value="InterPro"/>
</dbReference>
<dbReference type="Gene3D" id="3.30.465.10">
    <property type="match status" value="1"/>
</dbReference>
<feature type="domain" description="FAD linked oxidase N-terminal" evidence="1">
    <location>
        <begin position="37"/>
        <end position="146"/>
    </location>
</feature>
<proteinExistence type="predicted"/>
<dbReference type="InterPro" id="IPR036318">
    <property type="entry name" value="FAD-bd_PCMH-like_sf"/>
</dbReference>
<reference evidence="2 3" key="1">
    <citation type="journal article" date="2015" name="Nature">
        <title>rRNA introns, odd ribosomes, and small enigmatic genomes across a large radiation of phyla.</title>
        <authorList>
            <person name="Brown C.T."/>
            <person name="Hug L.A."/>
            <person name="Thomas B.C."/>
            <person name="Sharon I."/>
            <person name="Castelle C.J."/>
            <person name="Singh A."/>
            <person name="Wilkins M.J."/>
            <person name="Williams K.H."/>
            <person name="Banfield J.F."/>
        </authorList>
    </citation>
    <scope>NUCLEOTIDE SEQUENCE [LARGE SCALE GENOMIC DNA]</scope>
</reference>
<protein>
    <submittedName>
        <fullName evidence="2">UDP-N-acetylenolpyruvoylglucosamine reductase</fullName>
    </submittedName>
</protein>
<dbReference type="InterPro" id="IPR016169">
    <property type="entry name" value="FAD-bd_PCMH_sub2"/>
</dbReference>
<dbReference type="InterPro" id="IPR016167">
    <property type="entry name" value="FAD-bd_PCMH_sub1"/>
</dbReference>
<dbReference type="GO" id="GO:0071555">
    <property type="term" value="P:cell wall organization"/>
    <property type="evidence" value="ECO:0007669"/>
    <property type="project" value="TreeGrafter"/>
</dbReference>
<organism evidence="2 3">
    <name type="scientific">Candidatus Daviesbacteria bacterium GW2011_GWF2_38_6</name>
    <dbReference type="NCBI Taxonomy" id="1618432"/>
    <lineage>
        <taxon>Bacteria</taxon>
        <taxon>Candidatus Daviesiibacteriota</taxon>
    </lineage>
</organism>
<gene>
    <name evidence="2" type="ORF">US99_C0020G0008</name>
</gene>
<dbReference type="GO" id="GO:0005829">
    <property type="term" value="C:cytosol"/>
    <property type="evidence" value="ECO:0007669"/>
    <property type="project" value="TreeGrafter"/>
</dbReference>
<dbReference type="AlphaFoldDB" id="A0A0G0KFR6"/>
<dbReference type="EMBL" id="LBVC01000020">
    <property type="protein sequence ID" value="KKQ78483.1"/>
    <property type="molecule type" value="Genomic_DNA"/>
</dbReference>
<evidence type="ECO:0000313" key="3">
    <source>
        <dbReference type="Proteomes" id="UP000034324"/>
    </source>
</evidence>
<sequence>MDSKYKLIIDSFGKDRFKVNEPIKDHTSLGIGGPAKLFFIAFSVSELVKIISMCRQLKLAFFIFGTGTKIMFSDAGFDGLIIKNRTKEIEIISIKGKASRVGIGIEEALVEVQSGVSMAAFMEFLETKKLEAEEFKNIPGTVGGNLFLSKTLQNRIKSIKILTSSQIEEIPASELSLKKHIVLSAIFRIKAK</sequence>
<evidence type="ECO:0000313" key="2">
    <source>
        <dbReference type="EMBL" id="KKQ78483.1"/>
    </source>
</evidence>